<organism evidence="2 3">
    <name type="scientific">Phocaeicola intestinalis</name>
    <dbReference type="NCBI Taxonomy" id="2762212"/>
    <lineage>
        <taxon>Bacteria</taxon>
        <taxon>Pseudomonadati</taxon>
        <taxon>Bacteroidota</taxon>
        <taxon>Bacteroidia</taxon>
        <taxon>Bacteroidales</taxon>
        <taxon>Bacteroidaceae</taxon>
        <taxon>Phocaeicola</taxon>
    </lineage>
</organism>
<sequence length="106" mass="12547">MATNKSQIEKWITAQKKHRLSDTHVQMARELGLNPDKLGKIDNHRQETWKAPLPQFIEDIYFKHFKKERPDAVKPLKQILNELEAKKEAKKKAKEERCRLKESNEA</sequence>
<dbReference type="RefSeq" id="WP_117616274.1">
    <property type="nucleotide sequence ID" value="NZ_JACSPP010000005.1"/>
</dbReference>
<accession>A0ABR8Y5B8</accession>
<keyword evidence="3" id="KW-1185">Reference proteome</keyword>
<comment type="caution">
    <text evidence="2">The sequence shown here is derived from an EMBL/GenBank/DDBJ whole genome shotgun (WGS) entry which is preliminary data.</text>
</comment>
<evidence type="ECO:0008006" key="4">
    <source>
        <dbReference type="Google" id="ProtNLM"/>
    </source>
</evidence>
<evidence type="ECO:0000313" key="3">
    <source>
        <dbReference type="Proteomes" id="UP000620874"/>
    </source>
</evidence>
<proteinExistence type="predicted"/>
<feature type="region of interest" description="Disordered" evidence="1">
    <location>
        <begin position="87"/>
        <end position="106"/>
    </location>
</feature>
<gene>
    <name evidence="2" type="ORF">H9625_02875</name>
</gene>
<dbReference type="Proteomes" id="UP000620874">
    <property type="component" value="Unassembled WGS sequence"/>
</dbReference>
<reference evidence="2 3" key="1">
    <citation type="submission" date="2020-08" db="EMBL/GenBank/DDBJ databases">
        <title>A Genomic Blueprint of the Chicken Gut Microbiome.</title>
        <authorList>
            <person name="Gilroy R."/>
            <person name="Ravi A."/>
            <person name="Getino M."/>
            <person name="Pursley I."/>
            <person name="Horton D.L."/>
            <person name="Alikhan N.-F."/>
            <person name="Baker D."/>
            <person name="Gharbi K."/>
            <person name="Hall N."/>
            <person name="Watson M."/>
            <person name="Adriaenssens E.M."/>
            <person name="Foster-Nyarko E."/>
            <person name="Jarju S."/>
            <person name="Secka A."/>
            <person name="Antonio M."/>
            <person name="Oren A."/>
            <person name="Chaudhuri R."/>
            <person name="La Ragione R.M."/>
            <person name="Hildebrand F."/>
            <person name="Pallen M.J."/>
        </authorList>
    </citation>
    <scope>NUCLEOTIDE SEQUENCE [LARGE SCALE GENOMIC DNA]</scope>
    <source>
        <strain evidence="2 3">Sa1CVN1</strain>
    </source>
</reference>
<evidence type="ECO:0000313" key="2">
    <source>
        <dbReference type="EMBL" id="MBD8039404.1"/>
    </source>
</evidence>
<name>A0ABR8Y5B8_9BACT</name>
<evidence type="ECO:0000256" key="1">
    <source>
        <dbReference type="SAM" id="MobiDB-lite"/>
    </source>
</evidence>
<protein>
    <recommendedName>
        <fullName evidence="4">XRE family transcriptional regulator</fullName>
    </recommendedName>
</protein>
<dbReference type="EMBL" id="JACSPP010000005">
    <property type="protein sequence ID" value="MBD8039404.1"/>
    <property type="molecule type" value="Genomic_DNA"/>
</dbReference>